<dbReference type="GO" id="GO:0016491">
    <property type="term" value="F:oxidoreductase activity"/>
    <property type="evidence" value="ECO:0007669"/>
    <property type="project" value="UniProtKB-KW"/>
</dbReference>
<dbReference type="AlphaFoldDB" id="A0A848L298"/>
<dbReference type="PROSITE" id="PS00059">
    <property type="entry name" value="ADH_ZINC"/>
    <property type="match status" value="1"/>
</dbReference>
<dbReference type="RefSeq" id="WP_170195155.1">
    <property type="nucleotide sequence ID" value="NZ_JABBNB010000015.1"/>
</dbReference>
<gene>
    <name evidence="8" type="ORF">HH308_15675</name>
</gene>
<dbReference type="PANTHER" id="PTHR43350">
    <property type="entry name" value="NAD-DEPENDENT ALCOHOL DEHYDROGENASE"/>
    <property type="match status" value="1"/>
</dbReference>
<dbReference type="Pfam" id="PF08240">
    <property type="entry name" value="ADH_N"/>
    <property type="match status" value="1"/>
</dbReference>
<evidence type="ECO:0000256" key="2">
    <source>
        <dbReference type="ARBA" id="ARBA00008072"/>
    </source>
</evidence>
<name>A0A848L298_9ACTN</name>
<accession>A0A848L298</accession>
<comment type="caution">
    <text evidence="8">The sequence shown here is derived from an EMBL/GenBank/DDBJ whole genome shotgun (WGS) entry which is preliminary data.</text>
</comment>
<protein>
    <submittedName>
        <fullName evidence="8">NAD(P)-dependent alcohol dehydrogenase</fullName>
    </submittedName>
</protein>
<keyword evidence="9" id="KW-1185">Reference proteome</keyword>
<comment type="cofactor">
    <cofactor evidence="1 6">
        <name>Zn(2+)</name>
        <dbReference type="ChEBI" id="CHEBI:29105"/>
    </cofactor>
</comment>
<evidence type="ECO:0000256" key="1">
    <source>
        <dbReference type="ARBA" id="ARBA00001947"/>
    </source>
</evidence>
<dbReference type="InterPro" id="IPR013149">
    <property type="entry name" value="ADH-like_C"/>
</dbReference>
<feature type="domain" description="Enoyl reductase (ER)" evidence="7">
    <location>
        <begin position="9"/>
        <end position="362"/>
    </location>
</feature>
<dbReference type="InterPro" id="IPR011032">
    <property type="entry name" value="GroES-like_sf"/>
</dbReference>
<dbReference type="EMBL" id="JABBNB010000015">
    <property type="protein sequence ID" value="NMO02651.1"/>
    <property type="molecule type" value="Genomic_DNA"/>
</dbReference>
<dbReference type="PANTHER" id="PTHR43350:SF21">
    <property type="entry name" value="S-NITROSOMYCOTHIOL REDUCTASE MSCR"/>
    <property type="match status" value="1"/>
</dbReference>
<dbReference type="SUPFAM" id="SSF51735">
    <property type="entry name" value="NAD(P)-binding Rossmann-fold domains"/>
    <property type="match status" value="1"/>
</dbReference>
<dbReference type="InterPro" id="IPR013154">
    <property type="entry name" value="ADH-like_N"/>
</dbReference>
<evidence type="ECO:0000313" key="8">
    <source>
        <dbReference type="EMBL" id="NMO02651.1"/>
    </source>
</evidence>
<keyword evidence="4 6" id="KW-0862">Zinc</keyword>
<evidence type="ECO:0000313" key="9">
    <source>
        <dbReference type="Proteomes" id="UP000550729"/>
    </source>
</evidence>
<reference evidence="8 9" key="1">
    <citation type="submission" date="2020-04" db="EMBL/GenBank/DDBJ databases">
        <title>Gordonia sp. nov. TBRC 11910.</title>
        <authorList>
            <person name="Suriyachadkun C."/>
        </authorList>
    </citation>
    <scope>NUCLEOTIDE SEQUENCE [LARGE SCALE GENOMIC DNA]</scope>
    <source>
        <strain evidence="8 9">TBRC 11910</strain>
    </source>
</reference>
<dbReference type="GO" id="GO:0008270">
    <property type="term" value="F:zinc ion binding"/>
    <property type="evidence" value="ECO:0007669"/>
    <property type="project" value="InterPro"/>
</dbReference>
<keyword evidence="3 6" id="KW-0479">Metal-binding</keyword>
<evidence type="ECO:0000256" key="5">
    <source>
        <dbReference type="ARBA" id="ARBA00023002"/>
    </source>
</evidence>
<dbReference type="InterPro" id="IPR036291">
    <property type="entry name" value="NAD(P)-bd_dom_sf"/>
</dbReference>
<dbReference type="Proteomes" id="UP000550729">
    <property type="component" value="Unassembled WGS sequence"/>
</dbReference>
<keyword evidence="5" id="KW-0560">Oxidoreductase</keyword>
<dbReference type="Gene3D" id="3.40.50.720">
    <property type="entry name" value="NAD(P)-binding Rossmann-like Domain"/>
    <property type="match status" value="1"/>
</dbReference>
<sequence>MHINAAVLRDLESPLAIETLDLRDPGSGEVLVEIAATGLCHTDLLPRRRGFMAAPPIVLGHEGAGVVRAIGAGVDALQVGDHVLISYASCGNCRNCEAGEPFNCYRFFALNMTGRQGDSSGPMLDADGDPVASSWFGQSSLATHTVVAASHVVAVDRDLPLELLAPLGCGFQTGAGAILRALRMPAGSTVAVVGVGAVGLAAVMAARAADCAEIIAVDRNPARLSVAEKVGATRSFDSTVENIERAVRSAVRGGVDAVVDTTGSADVVEAAIGAVRPGGRVAMIGTADRALSIAPGALAAGKSLIGVIEGGAVPGEFLPELIKLWRAGKFPIDDLVSVYPLDDIAQAEADLRSGAVVKPVVVPSRN</sequence>
<dbReference type="InterPro" id="IPR020843">
    <property type="entry name" value="ER"/>
</dbReference>
<comment type="similarity">
    <text evidence="2 6">Belongs to the zinc-containing alcohol dehydrogenase family.</text>
</comment>
<dbReference type="Pfam" id="PF00107">
    <property type="entry name" value="ADH_zinc_N"/>
    <property type="match status" value="1"/>
</dbReference>
<dbReference type="CDD" id="cd08278">
    <property type="entry name" value="benzyl_alcohol_DH"/>
    <property type="match status" value="1"/>
</dbReference>
<dbReference type="SUPFAM" id="SSF50129">
    <property type="entry name" value="GroES-like"/>
    <property type="match status" value="1"/>
</dbReference>
<evidence type="ECO:0000256" key="6">
    <source>
        <dbReference type="RuleBase" id="RU361277"/>
    </source>
</evidence>
<evidence type="ECO:0000256" key="3">
    <source>
        <dbReference type="ARBA" id="ARBA00022723"/>
    </source>
</evidence>
<organism evidence="8 9">
    <name type="scientific">Gordonia asplenii</name>
    <dbReference type="NCBI Taxonomy" id="2725283"/>
    <lineage>
        <taxon>Bacteria</taxon>
        <taxon>Bacillati</taxon>
        <taxon>Actinomycetota</taxon>
        <taxon>Actinomycetes</taxon>
        <taxon>Mycobacteriales</taxon>
        <taxon>Gordoniaceae</taxon>
        <taxon>Gordonia</taxon>
    </lineage>
</organism>
<dbReference type="SMART" id="SM00829">
    <property type="entry name" value="PKS_ER"/>
    <property type="match status" value="1"/>
</dbReference>
<dbReference type="InterPro" id="IPR002328">
    <property type="entry name" value="ADH_Zn_CS"/>
</dbReference>
<evidence type="ECO:0000259" key="7">
    <source>
        <dbReference type="SMART" id="SM00829"/>
    </source>
</evidence>
<dbReference type="Gene3D" id="3.90.180.10">
    <property type="entry name" value="Medium-chain alcohol dehydrogenases, catalytic domain"/>
    <property type="match status" value="1"/>
</dbReference>
<evidence type="ECO:0000256" key="4">
    <source>
        <dbReference type="ARBA" id="ARBA00022833"/>
    </source>
</evidence>
<proteinExistence type="inferred from homology"/>